<dbReference type="InterPro" id="IPR012349">
    <property type="entry name" value="Split_barrel_FMN-bd"/>
</dbReference>
<dbReference type="RefSeq" id="WP_168135837.1">
    <property type="nucleotide sequence ID" value="NZ_JAAVJH010000015.1"/>
</dbReference>
<evidence type="ECO:0000256" key="1">
    <source>
        <dbReference type="SAM" id="MobiDB-lite"/>
    </source>
</evidence>
<gene>
    <name evidence="2" type="ORF">HBH26_16990</name>
</gene>
<sequence>MTADPAAPTDLSRARRRPERATYDRPAIHAALDEGLMAHVAWSHDGQPFATPTAYWREGDTLFWHGSAGSRMIRSVVGNRACVTVSRIDGLVVGRTGFAHSINYTSVMAFGGVEAVPEVAGKRDAMHAFIDRIYPGRSPTLRPMTDAELAQITVVRMPIVEAALKVRSGPPATLEADDGWPVWAGVVPVRSVAGVMEPAATNDASAGEGPAPYRDGVSRALADLLRHAARQ</sequence>
<evidence type="ECO:0000313" key="3">
    <source>
        <dbReference type="Proteomes" id="UP000732399"/>
    </source>
</evidence>
<evidence type="ECO:0000313" key="2">
    <source>
        <dbReference type="EMBL" id="NJR80279.1"/>
    </source>
</evidence>
<feature type="region of interest" description="Disordered" evidence="1">
    <location>
        <begin position="1"/>
        <end position="24"/>
    </location>
</feature>
<accession>A0ABX1CQR3</accession>
<dbReference type="SUPFAM" id="SSF50475">
    <property type="entry name" value="FMN-binding split barrel"/>
    <property type="match status" value="1"/>
</dbReference>
<protein>
    <submittedName>
        <fullName evidence="2">Pyridoxamine 5'-phosphate oxidase family protein</fullName>
    </submittedName>
</protein>
<name>A0ABX1CQR3_9SPHN</name>
<keyword evidence="3" id="KW-1185">Reference proteome</keyword>
<proteinExistence type="predicted"/>
<dbReference type="InterPro" id="IPR024747">
    <property type="entry name" value="Pyridox_Oxase-rel"/>
</dbReference>
<dbReference type="EMBL" id="JAAVJH010000015">
    <property type="protein sequence ID" value="NJR80279.1"/>
    <property type="molecule type" value="Genomic_DNA"/>
</dbReference>
<dbReference type="Proteomes" id="UP000732399">
    <property type="component" value="Unassembled WGS sequence"/>
</dbReference>
<comment type="caution">
    <text evidence="2">The sequence shown here is derived from an EMBL/GenBank/DDBJ whole genome shotgun (WGS) entry which is preliminary data.</text>
</comment>
<dbReference type="PANTHER" id="PTHR34071:SF2">
    <property type="entry name" value="FLAVIN-NUCLEOTIDE-BINDING PROTEIN"/>
    <property type="match status" value="1"/>
</dbReference>
<dbReference type="PANTHER" id="PTHR34071">
    <property type="entry name" value="5-NITROIMIDAZOLE ANTIBIOTICS RESISTANCE PROTEIN, NIMA-FAMILY-RELATED PROTEIN-RELATED"/>
    <property type="match status" value="1"/>
</dbReference>
<reference evidence="2 3" key="1">
    <citation type="submission" date="2020-03" db="EMBL/GenBank/DDBJ databases">
        <authorList>
            <person name="Wang L."/>
            <person name="He N."/>
            <person name="Li Y."/>
            <person name="Fang Y."/>
            <person name="Zhang F."/>
        </authorList>
    </citation>
    <scope>NUCLEOTIDE SEQUENCE [LARGE SCALE GENOMIC DNA]</scope>
    <source>
        <strain evidence="2 3">36D10-4-7</strain>
    </source>
</reference>
<organism evidence="2 3">
    <name type="scientific">Sphingomonas corticis</name>
    <dbReference type="NCBI Taxonomy" id="2722791"/>
    <lineage>
        <taxon>Bacteria</taxon>
        <taxon>Pseudomonadati</taxon>
        <taxon>Pseudomonadota</taxon>
        <taxon>Alphaproteobacteria</taxon>
        <taxon>Sphingomonadales</taxon>
        <taxon>Sphingomonadaceae</taxon>
        <taxon>Sphingomonas</taxon>
    </lineage>
</organism>
<dbReference type="Pfam" id="PF12900">
    <property type="entry name" value="Pyridox_ox_2"/>
    <property type="match status" value="1"/>
</dbReference>
<dbReference type="Gene3D" id="2.30.110.10">
    <property type="entry name" value="Electron Transport, Fmn-binding Protein, Chain A"/>
    <property type="match status" value="1"/>
</dbReference>